<evidence type="ECO:0000259" key="3">
    <source>
        <dbReference type="Pfam" id="PF07683"/>
    </source>
</evidence>
<dbReference type="RefSeq" id="WP_064581588.1">
    <property type="nucleotide sequence ID" value="NZ_CP015878.1"/>
</dbReference>
<dbReference type="PANTHER" id="PTHR13748:SF46">
    <property type="entry name" value="ZINC CHAPERONE YEIR"/>
    <property type="match status" value="1"/>
</dbReference>
<name>A0A1A9K691_9PSED</name>
<feature type="domain" description="CobW C-terminal" evidence="3">
    <location>
        <begin position="235"/>
        <end position="315"/>
    </location>
</feature>
<sequence>MLEQIPTHVIGGPLGAGKTSLIRDLLAQRPPGERWAVLVNEFGQVGLDAALLAADADGVAIGEVAGGCLCCVNGAPFQVGLARLLRKARPQRLFIEPSGLGHPRTLLRQLGEAPWRGVLAPQPLLLVLDAAALAAGASMPEAQQDALADAALLVLNKSEGLDEEARERLQASLPALPLVWTEQGRLPFASLPFVAAFGPVAAMELPAPTAELPVLLTRAAPLRQVHSDGGHQAVGWRLHADWRFRRAAVEAWLAGLDGLLRAKAVLHCEDGWQACNRVTGAEPWQPSAWRRDNRLELIFAKEQDPQALQQQMLTCAWLPDGQ</sequence>
<dbReference type="Pfam" id="PF02492">
    <property type="entry name" value="cobW"/>
    <property type="match status" value="1"/>
</dbReference>
<reference evidence="4 5" key="1">
    <citation type="submission" date="2016-05" db="EMBL/GenBank/DDBJ databases">
        <title>Genome Sequence of Pseudomonas citronellolis Strain SJTE-3, an Estrogens and Persistent Organic Pollutants degradation strain.</title>
        <authorList>
            <person name="Liang R."/>
        </authorList>
    </citation>
    <scope>NUCLEOTIDE SEQUENCE [LARGE SCALE GENOMIC DNA]</scope>
    <source>
        <strain evidence="4 5">SJTE-3</strain>
    </source>
</reference>
<feature type="domain" description="CobW/HypB/UreG nucleotide-binding" evidence="2">
    <location>
        <begin position="6"/>
        <end position="172"/>
    </location>
</feature>
<dbReference type="Proteomes" id="UP000077748">
    <property type="component" value="Chromosome"/>
</dbReference>
<dbReference type="Gene3D" id="3.40.50.300">
    <property type="entry name" value="P-loop containing nucleotide triphosphate hydrolases"/>
    <property type="match status" value="1"/>
</dbReference>
<organism evidence="4 5">
    <name type="scientific">Pseudomonas citronellolis</name>
    <dbReference type="NCBI Taxonomy" id="53408"/>
    <lineage>
        <taxon>Bacteria</taxon>
        <taxon>Pseudomonadati</taxon>
        <taxon>Pseudomonadota</taxon>
        <taxon>Gammaproteobacteria</taxon>
        <taxon>Pseudomonadales</taxon>
        <taxon>Pseudomonadaceae</taxon>
        <taxon>Pseudomonas</taxon>
    </lineage>
</organism>
<evidence type="ECO:0000256" key="1">
    <source>
        <dbReference type="ARBA" id="ARBA00045658"/>
    </source>
</evidence>
<dbReference type="AlphaFoldDB" id="A0A1A9K691"/>
<protein>
    <submittedName>
        <fullName evidence="4">Cobalamin biosynthesis protein CobW</fullName>
    </submittedName>
</protein>
<dbReference type="InterPro" id="IPR003495">
    <property type="entry name" value="CobW/HypB/UreG_nucleotide-bd"/>
</dbReference>
<comment type="function">
    <text evidence="1">Zinc chaperone that directly transfers zinc cofactor to target proteins, thereby activating them. Zinc is transferred from the CXCC motif in the GTPase domain to the zinc binding site in target proteins in a process requiring GTP hydrolysis.</text>
</comment>
<dbReference type="InterPro" id="IPR027417">
    <property type="entry name" value="P-loop_NTPase"/>
</dbReference>
<proteinExistence type="predicted"/>
<evidence type="ECO:0000313" key="4">
    <source>
        <dbReference type="EMBL" id="ANI12610.1"/>
    </source>
</evidence>
<dbReference type="EMBL" id="CP015878">
    <property type="protein sequence ID" value="ANI12610.1"/>
    <property type="molecule type" value="Genomic_DNA"/>
</dbReference>
<dbReference type="PANTHER" id="PTHR13748">
    <property type="entry name" value="COBW-RELATED"/>
    <property type="match status" value="1"/>
</dbReference>
<dbReference type="GO" id="GO:0005737">
    <property type="term" value="C:cytoplasm"/>
    <property type="evidence" value="ECO:0007669"/>
    <property type="project" value="TreeGrafter"/>
</dbReference>
<evidence type="ECO:0000313" key="5">
    <source>
        <dbReference type="Proteomes" id="UP000077748"/>
    </source>
</evidence>
<dbReference type="SUPFAM" id="SSF52540">
    <property type="entry name" value="P-loop containing nucleoside triphosphate hydrolases"/>
    <property type="match status" value="1"/>
</dbReference>
<dbReference type="InterPro" id="IPR011629">
    <property type="entry name" value="CobW-like_C"/>
</dbReference>
<accession>A0A1A9K691</accession>
<gene>
    <name evidence="4" type="ORF">A9C11_00845</name>
</gene>
<dbReference type="Pfam" id="PF07683">
    <property type="entry name" value="CobW_C"/>
    <property type="match status" value="1"/>
</dbReference>
<dbReference type="InterPro" id="IPR051316">
    <property type="entry name" value="Zinc-reg_GTPase_activator"/>
</dbReference>
<evidence type="ECO:0000259" key="2">
    <source>
        <dbReference type="Pfam" id="PF02492"/>
    </source>
</evidence>